<dbReference type="InterPro" id="IPR050187">
    <property type="entry name" value="Lipid_Phosphate_FormReg"/>
</dbReference>
<dbReference type="InterPro" id="IPR016064">
    <property type="entry name" value="NAD/diacylglycerol_kinase_sf"/>
</dbReference>
<evidence type="ECO:0000313" key="6">
    <source>
        <dbReference type="EMBL" id="SFP02093.1"/>
    </source>
</evidence>
<dbReference type="GO" id="GO:0008654">
    <property type="term" value="P:phospholipid biosynthetic process"/>
    <property type="evidence" value="ECO:0007669"/>
    <property type="project" value="InterPro"/>
</dbReference>
<keyword evidence="4" id="KW-0067">ATP-binding</keyword>
<protein>
    <submittedName>
        <fullName evidence="6">Lipid kinase, YegS/Rv2252/BmrU family</fullName>
    </submittedName>
</protein>
<evidence type="ECO:0000259" key="5">
    <source>
        <dbReference type="PROSITE" id="PS50146"/>
    </source>
</evidence>
<dbReference type="SMART" id="SM00046">
    <property type="entry name" value="DAGKc"/>
    <property type="match status" value="1"/>
</dbReference>
<dbReference type="AlphaFoldDB" id="A0A1I5LY47"/>
<proteinExistence type="predicted"/>
<keyword evidence="7" id="KW-1185">Reference proteome</keyword>
<sequence length="326" mass="36622">MDLFDCISGFSSLHTEFLRTLNYYGAYNAIMLKDGMLKLLFVVNPISGGNENVNWKEGIQTFYKDSQHNLKIILLNGIDDEISLKETITSFEPDKVIAVGGDGTIKLVAEQLIHSKIVLGILPAGSANGLATELGIPAKPEEALRIIEQGVIRKIDVIEINNQEICIHLSDLGLNALLIKYFEEDQQRGMWGYARMVLKVLMTKQIIKCKIRSQEKTIIRSAFMIVFANARTYGTGAVINPDGDLSDGKFEVVIVRKLSFWELLKMLIPHKAFDPKKIEILQTKEINISTKRKTHFQVDGEFRGKVNEVNARILPKVLNIILPPKS</sequence>
<dbReference type="GO" id="GO:0016301">
    <property type="term" value="F:kinase activity"/>
    <property type="evidence" value="ECO:0007669"/>
    <property type="project" value="UniProtKB-KW"/>
</dbReference>
<dbReference type="InterPro" id="IPR001206">
    <property type="entry name" value="Diacylglycerol_kinase_cat_dom"/>
</dbReference>
<keyword evidence="1" id="KW-0808">Transferase</keyword>
<dbReference type="Gene3D" id="3.40.50.10330">
    <property type="entry name" value="Probable inorganic polyphosphate/atp-NAD kinase, domain 1"/>
    <property type="match status" value="1"/>
</dbReference>
<dbReference type="InterPro" id="IPR005218">
    <property type="entry name" value="Diacylglycerol/lipid_kinase"/>
</dbReference>
<evidence type="ECO:0000256" key="2">
    <source>
        <dbReference type="ARBA" id="ARBA00022741"/>
    </source>
</evidence>
<dbReference type="InterPro" id="IPR045540">
    <property type="entry name" value="YegS/DAGK_C"/>
</dbReference>
<organism evidence="6 7">
    <name type="scientific">Pseudarcicella hirudinis</name>
    <dbReference type="NCBI Taxonomy" id="1079859"/>
    <lineage>
        <taxon>Bacteria</taxon>
        <taxon>Pseudomonadati</taxon>
        <taxon>Bacteroidota</taxon>
        <taxon>Cytophagia</taxon>
        <taxon>Cytophagales</taxon>
        <taxon>Flectobacillaceae</taxon>
        <taxon>Pseudarcicella</taxon>
    </lineage>
</organism>
<dbReference type="InterPro" id="IPR017438">
    <property type="entry name" value="ATP-NAD_kinase_N"/>
</dbReference>
<dbReference type="STRING" id="1079859.SAMN04515674_10112"/>
<name>A0A1I5LY47_9BACT</name>
<evidence type="ECO:0000256" key="3">
    <source>
        <dbReference type="ARBA" id="ARBA00022777"/>
    </source>
</evidence>
<evidence type="ECO:0000313" key="7">
    <source>
        <dbReference type="Proteomes" id="UP000199306"/>
    </source>
</evidence>
<dbReference type="Pfam" id="PF19279">
    <property type="entry name" value="YegS_C"/>
    <property type="match status" value="1"/>
</dbReference>
<dbReference type="Gene3D" id="2.60.200.40">
    <property type="match status" value="1"/>
</dbReference>
<feature type="domain" description="DAGKc" evidence="5">
    <location>
        <begin position="34"/>
        <end position="164"/>
    </location>
</feature>
<dbReference type="NCBIfam" id="TIGR00147">
    <property type="entry name" value="YegS/Rv2252/BmrU family lipid kinase"/>
    <property type="match status" value="1"/>
</dbReference>
<dbReference type="Proteomes" id="UP000199306">
    <property type="component" value="Unassembled WGS sequence"/>
</dbReference>
<dbReference type="Pfam" id="PF00781">
    <property type="entry name" value="DAGK_cat"/>
    <property type="match status" value="1"/>
</dbReference>
<gene>
    <name evidence="6" type="ORF">SAMN04515674_10112</name>
</gene>
<keyword evidence="2" id="KW-0547">Nucleotide-binding</keyword>
<dbReference type="PANTHER" id="PTHR12358">
    <property type="entry name" value="SPHINGOSINE KINASE"/>
    <property type="match status" value="1"/>
</dbReference>
<dbReference type="SUPFAM" id="SSF111331">
    <property type="entry name" value="NAD kinase/diacylglycerol kinase-like"/>
    <property type="match status" value="1"/>
</dbReference>
<dbReference type="PROSITE" id="PS50146">
    <property type="entry name" value="DAGK"/>
    <property type="match status" value="1"/>
</dbReference>
<keyword evidence="3 6" id="KW-0418">Kinase</keyword>
<evidence type="ECO:0000256" key="1">
    <source>
        <dbReference type="ARBA" id="ARBA00022679"/>
    </source>
</evidence>
<reference evidence="6 7" key="1">
    <citation type="submission" date="2016-10" db="EMBL/GenBank/DDBJ databases">
        <authorList>
            <person name="de Groot N.N."/>
        </authorList>
    </citation>
    <scope>NUCLEOTIDE SEQUENCE [LARGE SCALE GENOMIC DNA]</scope>
    <source>
        <strain evidence="7">E92,LMG 26720,CCM 7988</strain>
    </source>
</reference>
<dbReference type="GO" id="GO:0005524">
    <property type="term" value="F:ATP binding"/>
    <property type="evidence" value="ECO:0007669"/>
    <property type="project" value="UniProtKB-KW"/>
</dbReference>
<dbReference type="PANTHER" id="PTHR12358:SF54">
    <property type="entry name" value="SPHINGOSINE KINASE RELATED PROTEIN"/>
    <property type="match status" value="1"/>
</dbReference>
<evidence type="ECO:0000256" key="4">
    <source>
        <dbReference type="ARBA" id="ARBA00022840"/>
    </source>
</evidence>
<dbReference type="EMBL" id="FOXH01000001">
    <property type="protein sequence ID" value="SFP02093.1"/>
    <property type="molecule type" value="Genomic_DNA"/>
</dbReference>
<accession>A0A1I5LY47</accession>